<reference evidence="3" key="1">
    <citation type="submission" date="2016-10" db="EMBL/GenBank/DDBJ databases">
        <authorList>
            <person name="Jeantristanb JTB J.-T."/>
            <person name="Ricardo R."/>
        </authorList>
    </citation>
    <scope>NUCLEOTIDE SEQUENCE [LARGE SCALE GENOMIC DNA]</scope>
</reference>
<feature type="compositionally biased region" description="Polar residues" evidence="1">
    <location>
        <begin position="161"/>
        <end position="177"/>
    </location>
</feature>
<sequence length="207" mass="23450">MAIHPSATGTTLDKYCLEAWLVRISEWPCATLGALRRYIIKHPETIWFLPICHDSHWFLARLDVANNKWELFNSMASRRSARRKGSGGARRPLPIARPEARRQQTDHALDPTAARQLILWSCDHQHCREVLGEAAFDPGRPNVSRVRQFQRLLRDFPRRTPSLTDTLTADNTPNKVTAPTGVADDGPVEGEPLPSETSRHPPLQWVP</sequence>
<dbReference type="EMBL" id="FMWP01000087">
    <property type="protein sequence ID" value="SCZ95743.1"/>
    <property type="molecule type" value="Genomic_DNA"/>
</dbReference>
<evidence type="ECO:0000313" key="2">
    <source>
        <dbReference type="EMBL" id="SCZ95743.1"/>
    </source>
</evidence>
<feature type="region of interest" description="Disordered" evidence="1">
    <location>
        <begin position="157"/>
        <end position="207"/>
    </location>
</feature>
<protein>
    <submittedName>
        <fullName evidence="2">BZ3500_MvSof-1268-A1-R1_Chr8-1g09768 protein</fullName>
    </submittedName>
</protein>
<dbReference type="InterPro" id="IPR038765">
    <property type="entry name" value="Papain-like_cys_pep_sf"/>
</dbReference>
<dbReference type="Gene3D" id="3.40.395.10">
    <property type="entry name" value="Adenoviral Proteinase, Chain A"/>
    <property type="match status" value="1"/>
</dbReference>
<keyword evidence="3" id="KW-1185">Reference proteome</keyword>
<dbReference type="SUPFAM" id="SSF54001">
    <property type="entry name" value="Cysteine proteinases"/>
    <property type="match status" value="1"/>
</dbReference>
<feature type="region of interest" description="Disordered" evidence="1">
    <location>
        <begin position="80"/>
        <end position="107"/>
    </location>
</feature>
<evidence type="ECO:0000313" key="3">
    <source>
        <dbReference type="Proteomes" id="UP000249723"/>
    </source>
</evidence>
<feature type="compositionally biased region" description="Basic and acidic residues" evidence="1">
    <location>
        <begin position="98"/>
        <end position="107"/>
    </location>
</feature>
<organism evidence="2 3">
    <name type="scientific">Microbotryum saponariae</name>
    <dbReference type="NCBI Taxonomy" id="289078"/>
    <lineage>
        <taxon>Eukaryota</taxon>
        <taxon>Fungi</taxon>
        <taxon>Dikarya</taxon>
        <taxon>Basidiomycota</taxon>
        <taxon>Pucciniomycotina</taxon>
        <taxon>Microbotryomycetes</taxon>
        <taxon>Microbotryales</taxon>
        <taxon>Microbotryaceae</taxon>
        <taxon>Microbotryum</taxon>
    </lineage>
</organism>
<dbReference type="Proteomes" id="UP000249723">
    <property type="component" value="Unassembled WGS sequence"/>
</dbReference>
<name>A0A2X0LLN1_9BASI</name>
<evidence type="ECO:0000256" key="1">
    <source>
        <dbReference type="SAM" id="MobiDB-lite"/>
    </source>
</evidence>
<proteinExistence type="predicted"/>
<dbReference type="AlphaFoldDB" id="A0A2X0LLN1"/>
<accession>A0A2X0LLN1</accession>
<gene>
    <name evidence="2" type="ORF">BZ3500_MVSOF-1268-A1-R1_CHR8-1G09768</name>
</gene>